<dbReference type="AlphaFoldDB" id="A0A0B3SUR0"/>
<dbReference type="SUPFAM" id="SSF159888">
    <property type="entry name" value="YdhG-like"/>
    <property type="match status" value="1"/>
</dbReference>
<dbReference type="InterPro" id="IPR016786">
    <property type="entry name" value="YdeI_bac"/>
</dbReference>
<evidence type="ECO:0000313" key="3">
    <source>
        <dbReference type="Proteomes" id="UP000030960"/>
    </source>
</evidence>
<dbReference type="InterPro" id="IPR014922">
    <property type="entry name" value="YdhG-like"/>
</dbReference>
<gene>
    <name evidence="2" type="ORF">OA50_01420</name>
</gene>
<dbReference type="PATRIC" id="fig|1515334.3.peg.1420"/>
<organism evidence="2 3">
    <name type="scientific">Mameliella alba</name>
    <dbReference type="NCBI Taxonomy" id="561184"/>
    <lineage>
        <taxon>Bacteria</taxon>
        <taxon>Pseudomonadati</taxon>
        <taxon>Pseudomonadota</taxon>
        <taxon>Alphaproteobacteria</taxon>
        <taxon>Rhodobacterales</taxon>
        <taxon>Roseobacteraceae</taxon>
        <taxon>Mameliella</taxon>
    </lineage>
</organism>
<proteinExistence type="predicted"/>
<reference evidence="2 3" key="1">
    <citation type="submission" date="2014-10" db="EMBL/GenBank/DDBJ databases">
        <title>Genome sequence of Ponticoccus sp. strain UMTAT08 isolated from clonal culture of toxic dinoflagellate Alexandrium tamiyavanichii.</title>
        <authorList>
            <person name="Gan H.Y."/>
            <person name="Muhd D.-D."/>
            <person name="Mohd Noor M.E."/>
            <person name="Yeong Y.S."/>
            <person name="Usup G."/>
        </authorList>
    </citation>
    <scope>NUCLEOTIDE SEQUENCE [LARGE SCALE GENOMIC DNA]</scope>
    <source>
        <strain evidence="2 3">UMTAT08</strain>
    </source>
</reference>
<dbReference type="Proteomes" id="UP000030960">
    <property type="component" value="Unassembled WGS sequence"/>
</dbReference>
<feature type="domain" description="YdhG-like" evidence="1">
    <location>
        <begin position="16"/>
        <end position="113"/>
    </location>
</feature>
<sequence>MDRAPDLDSFFADATWGEVLSALRAVLAGTELGETLKWGAACYTFGGSNVAILGGYSDCCRLAFFKGTLISDPEGALILTGPRSRASKYLRFQTPEQVADRADQVRDYVARAIAVEKSGAKVDFAKDDLDYPEELTERLEEDEAFRAAFEALTPGRRRGYVLHFSDAKQSRTRAARIEKHRERILAGKGMHDR</sequence>
<keyword evidence="3" id="KW-1185">Reference proteome</keyword>
<name>A0A0B3SUR0_9RHOB</name>
<dbReference type="PIRSF" id="PIRSF021308">
    <property type="entry name" value="UCP021308"/>
    <property type="match status" value="1"/>
</dbReference>
<evidence type="ECO:0000259" key="1">
    <source>
        <dbReference type="Pfam" id="PF08818"/>
    </source>
</evidence>
<dbReference type="STRING" id="561184.SAMN05216376_101415"/>
<accession>A0A0B3SUR0</accession>
<dbReference type="EMBL" id="JSUQ01000004">
    <property type="protein sequence ID" value="KHQ54189.1"/>
    <property type="molecule type" value="Genomic_DNA"/>
</dbReference>
<evidence type="ECO:0000313" key="2">
    <source>
        <dbReference type="EMBL" id="KHQ54189.1"/>
    </source>
</evidence>
<dbReference type="Pfam" id="PF13376">
    <property type="entry name" value="OmdA"/>
    <property type="match status" value="1"/>
</dbReference>
<comment type="caution">
    <text evidence="2">The sequence shown here is derived from an EMBL/GenBank/DDBJ whole genome shotgun (WGS) entry which is preliminary data.</text>
</comment>
<dbReference type="RefSeq" id="WP_043139036.1">
    <property type="nucleotide sequence ID" value="NZ_JSUQ01000004.1"/>
</dbReference>
<dbReference type="OrthoDB" id="214150at2"/>
<dbReference type="Pfam" id="PF08818">
    <property type="entry name" value="DUF1801"/>
    <property type="match status" value="1"/>
</dbReference>
<protein>
    <recommendedName>
        <fullName evidence="1">YdhG-like domain-containing protein</fullName>
    </recommendedName>
</protein>